<evidence type="ECO:0000313" key="2">
    <source>
        <dbReference type="Proteomes" id="UP000790377"/>
    </source>
</evidence>
<dbReference type="Proteomes" id="UP000790377">
    <property type="component" value="Unassembled WGS sequence"/>
</dbReference>
<proteinExistence type="predicted"/>
<name>A0ACB8AM31_9AGAM</name>
<evidence type="ECO:0000313" key="1">
    <source>
        <dbReference type="EMBL" id="KAH7914058.1"/>
    </source>
</evidence>
<accession>A0ACB8AM31</accession>
<organism evidence="1 2">
    <name type="scientific">Hygrophoropsis aurantiaca</name>
    <dbReference type="NCBI Taxonomy" id="72124"/>
    <lineage>
        <taxon>Eukaryota</taxon>
        <taxon>Fungi</taxon>
        <taxon>Dikarya</taxon>
        <taxon>Basidiomycota</taxon>
        <taxon>Agaricomycotina</taxon>
        <taxon>Agaricomycetes</taxon>
        <taxon>Agaricomycetidae</taxon>
        <taxon>Boletales</taxon>
        <taxon>Coniophorineae</taxon>
        <taxon>Hygrophoropsidaceae</taxon>
        <taxon>Hygrophoropsis</taxon>
    </lineage>
</organism>
<dbReference type="EMBL" id="MU267619">
    <property type="protein sequence ID" value="KAH7914058.1"/>
    <property type="molecule type" value="Genomic_DNA"/>
</dbReference>
<sequence>METGLIPCMCVIAVLACFITMRDNYIWIGLYEILASSYANACLAALNSRALFNNKNAVNMLDQNPKVSKPSGILINITTSSHSTASDDDKEQTQGILSSQPVNFSV</sequence>
<comment type="caution">
    <text evidence="1">The sequence shown here is derived from an EMBL/GenBank/DDBJ whole genome shotgun (WGS) entry which is preliminary data.</text>
</comment>
<reference evidence="1" key="1">
    <citation type="journal article" date="2021" name="New Phytol.">
        <title>Evolutionary innovations through gain and loss of genes in the ectomycorrhizal Boletales.</title>
        <authorList>
            <person name="Wu G."/>
            <person name="Miyauchi S."/>
            <person name="Morin E."/>
            <person name="Kuo A."/>
            <person name="Drula E."/>
            <person name="Varga T."/>
            <person name="Kohler A."/>
            <person name="Feng B."/>
            <person name="Cao Y."/>
            <person name="Lipzen A."/>
            <person name="Daum C."/>
            <person name="Hundley H."/>
            <person name="Pangilinan J."/>
            <person name="Johnson J."/>
            <person name="Barry K."/>
            <person name="LaButti K."/>
            <person name="Ng V."/>
            <person name="Ahrendt S."/>
            <person name="Min B."/>
            <person name="Choi I.G."/>
            <person name="Park H."/>
            <person name="Plett J.M."/>
            <person name="Magnuson J."/>
            <person name="Spatafora J.W."/>
            <person name="Nagy L.G."/>
            <person name="Henrissat B."/>
            <person name="Grigoriev I.V."/>
            <person name="Yang Z.L."/>
            <person name="Xu J."/>
            <person name="Martin F.M."/>
        </authorList>
    </citation>
    <scope>NUCLEOTIDE SEQUENCE</scope>
    <source>
        <strain evidence="1">ATCC 28755</strain>
    </source>
</reference>
<gene>
    <name evidence="1" type="ORF">BJ138DRAFT_1144549</name>
</gene>
<protein>
    <submittedName>
        <fullName evidence="1">Uncharacterized protein</fullName>
    </submittedName>
</protein>
<keyword evidence="2" id="KW-1185">Reference proteome</keyword>